<feature type="transmembrane region" description="Helical" evidence="1">
    <location>
        <begin position="111"/>
        <end position="129"/>
    </location>
</feature>
<dbReference type="AlphaFoldDB" id="A0A8K0WYD3"/>
<evidence type="ECO:0000313" key="4">
    <source>
        <dbReference type="Proteomes" id="UP000813385"/>
    </source>
</evidence>
<reference evidence="3" key="1">
    <citation type="journal article" date="2021" name="Nat. Commun.">
        <title>Genetic determinants of endophytism in the Arabidopsis root mycobiome.</title>
        <authorList>
            <person name="Mesny F."/>
            <person name="Miyauchi S."/>
            <person name="Thiergart T."/>
            <person name="Pickel B."/>
            <person name="Atanasova L."/>
            <person name="Karlsson M."/>
            <person name="Huettel B."/>
            <person name="Barry K.W."/>
            <person name="Haridas S."/>
            <person name="Chen C."/>
            <person name="Bauer D."/>
            <person name="Andreopoulos W."/>
            <person name="Pangilinan J."/>
            <person name="LaButti K."/>
            <person name="Riley R."/>
            <person name="Lipzen A."/>
            <person name="Clum A."/>
            <person name="Drula E."/>
            <person name="Henrissat B."/>
            <person name="Kohler A."/>
            <person name="Grigoriev I.V."/>
            <person name="Martin F.M."/>
            <person name="Hacquard S."/>
        </authorList>
    </citation>
    <scope>NUCLEOTIDE SEQUENCE</scope>
    <source>
        <strain evidence="3">MPI-CAGE-AT-0016</strain>
    </source>
</reference>
<keyword evidence="4" id="KW-1185">Reference proteome</keyword>
<name>A0A8K0WYD3_9PEZI</name>
<dbReference type="PANTHER" id="PTHR42109:SF2">
    <property type="entry name" value="INTEGRAL MEMBRANE PROTEIN"/>
    <property type="match status" value="1"/>
</dbReference>
<proteinExistence type="predicted"/>
<dbReference type="OrthoDB" id="2560628at2759"/>
<dbReference type="InterPro" id="IPR056119">
    <property type="entry name" value="DUF7702"/>
</dbReference>
<sequence length="267" mass="29583">MLGPHTSVAIAQIVFYVPIVPITLFILIRNWNNRPRMAWYPLFTFSLVRLAGGIISVVRENKPTDIGLIIATTVLLNVGVIPLLVSMIGITRVILRSSLDTNSRAFMFLKVIRYAFLIAIILLVASGSLSSNLSNLHVARALAQAAYVVLAVVLVMATLELIHLLGQKERIAPAGYFYIKYCLLATPMLAIRMAAGLLYEFTINKHASIWNPLSGSAVAFALMTLVTEYIVLGIFIYLGFHRIKHRNEDTEEELKASEERPADMTAV</sequence>
<organism evidence="3 4">
    <name type="scientific">Plectosphaerella cucumerina</name>
    <dbReference type="NCBI Taxonomy" id="40658"/>
    <lineage>
        <taxon>Eukaryota</taxon>
        <taxon>Fungi</taxon>
        <taxon>Dikarya</taxon>
        <taxon>Ascomycota</taxon>
        <taxon>Pezizomycotina</taxon>
        <taxon>Sordariomycetes</taxon>
        <taxon>Hypocreomycetidae</taxon>
        <taxon>Glomerellales</taxon>
        <taxon>Plectosphaerellaceae</taxon>
        <taxon>Plectosphaerella</taxon>
    </lineage>
</organism>
<feature type="transmembrane region" description="Helical" evidence="1">
    <location>
        <begin position="141"/>
        <end position="165"/>
    </location>
</feature>
<keyword evidence="1" id="KW-0812">Transmembrane</keyword>
<protein>
    <recommendedName>
        <fullName evidence="2">DUF7702 domain-containing protein</fullName>
    </recommendedName>
</protein>
<dbReference type="PANTHER" id="PTHR42109">
    <property type="entry name" value="UNPLACED GENOMIC SCAFFOLD UM_SCAF_CONTIG_1.265, WHOLE GENOME SHOTGUN SEQUENCE"/>
    <property type="match status" value="1"/>
</dbReference>
<feature type="transmembrane region" description="Helical" evidence="1">
    <location>
        <begin position="69"/>
        <end position="90"/>
    </location>
</feature>
<gene>
    <name evidence="3" type="ORF">B0T11DRAFT_291452</name>
</gene>
<feature type="transmembrane region" description="Helical" evidence="1">
    <location>
        <begin position="219"/>
        <end position="240"/>
    </location>
</feature>
<dbReference type="Pfam" id="PF24800">
    <property type="entry name" value="DUF7702"/>
    <property type="match status" value="1"/>
</dbReference>
<dbReference type="Proteomes" id="UP000813385">
    <property type="component" value="Unassembled WGS sequence"/>
</dbReference>
<feature type="transmembrane region" description="Helical" evidence="1">
    <location>
        <begin position="6"/>
        <end position="27"/>
    </location>
</feature>
<keyword evidence="1" id="KW-0472">Membrane</keyword>
<comment type="caution">
    <text evidence="3">The sequence shown here is derived from an EMBL/GenBank/DDBJ whole genome shotgun (WGS) entry which is preliminary data.</text>
</comment>
<evidence type="ECO:0000313" key="3">
    <source>
        <dbReference type="EMBL" id="KAH7347538.1"/>
    </source>
</evidence>
<evidence type="ECO:0000256" key="1">
    <source>
        <dbReference type="SAM" id="Phobius"/>
    </source>
</evidence>
<feature type="transmembrane region" description="Helical" evidence="1">
    <location>
        <begin position="39"/>
        <end position="57"/>
    </location>
</feature>
<dbReference type="EMBL" id="JAGPXD010000007">
    <property type="protein sequence ID" value="KAH7347538.1"/>
    <property type="molecule type" value="Genomic_DNA"/>
</dbReference>
<evidence type="ECO:0000259" key="2">
    <source>
        <dbReference type="Pfam" id="PF24800"/>
    </source>
</evidence>
<accession>A0A8K0WYD3</accession>
<feature type="domain" description="DUF7702" evidence="2">
    <location>
        <begin position="5"/>
        <end position="241"/>
    </location>
</feature>
<keyword evidence="1" id="KW-1133">Transmembrane helix</keyword>
<feature type="transmembrane region" description="Helical" evidence="1">
    <location>
        <begin position="177"/>
        <end position="199"/>
    </location>
</feature>